<name>E5ACK3_LEPMJ</name>
<evidence type="ECO:0000313" key="1">
    <source>
        <dbReference type="EMBL" id="CBY02205.1"/>
    </source>
</evidence>
<dbReference type="AlphaFoldDB" id="E5ACK3"/>
<organism evidence="1 2">
    <name type="scientific">Leptosphaeria maculans (strain JN3 / isolate v23.1.3 / race Av1-4-5-6-7-8)</name>
    <name type="common">Blackleg fungus</name>
    <name type="synonym">Phoma lingam</name>
    <dbReference type="NCBI Taxonomy" id="985895"/>
    <lineage>
        <taxon>Eukaryota</taxon>
        <taxon>Fungi</taxon>
        <taxon>Dikarya</taxon>
        <taxon>Ascomycota</taxon>
        <taxon>Pezizomycotina</taxon>
        <taxon>Dothideomycetes</taxon>
        <taxon>Pleosporomycetidae</taxon>
        <taxon>Pleosporales</taxon>
        <taxon>Pleosporineae</taxon>
        <taxon>Leptosphaeriaceae</taxon>
        <taxon>Plenodomus</taxon>
        <taxon>Plenodomus lingam/Leptosphaeria maculans species complex</taxon>
    </lineage>
</organism>
<keyword evidence="2" id="KW-1185">Reference proteome</keyword>
<dbReference type="VEuPathDB" id="FungiDB:LEMA_uP009920.1"/>
<sequence length="38" mass="4112">MSDTPIIIIIITTSKVDNEIHTIYTAGFIFKMIAADGG</sequence>
<dbReference type="EMBL" id="FP929139">
    <property type="protein sequence ID" value="CBY02205.1"/>
    <property type="molecule type" value="Genomic_DNA"/>
</dbReference>
<gene>
    <name evidence="1" type="ORF">LEMA_uP009920.1</name>
</gene>
<dbReference type="Proteomes" id="UP000002668">
    <property type="component" value="Genome"/>
</dbReference>
<accession>E5ACK3</accession>
<reference evidence="2" key="1">
    <citation type="journal article" date="2011" name="Nat. Commun.">
        <title>Effector diversification within compartments of the Leptosphaeria maculans genome affected by Repeat-Induced Point mutations.</title>
        <authorList>
            <person name="Rouxel T."/>
            <person name="Grandaubert J."/>
            <person name="Hane J.K."/>
            <person name="Hoede C."/>
            <person name="van de Wouw A.P."/>
            <person name="Couloux A."/>
            <person name="Dominguez V."/>
            <person name="Anthouard V."/>
            <person name="Bally P."/>
            <person name="Bourras S."/>
            <person name="Cozijnsen A.J."/>
            <person name="Ciuffetti L.M."/>
            <person name="Degrave A."/>
            <person name="Dilmaghani A."/>
            <person name="Duret L."/>
            <person name="Fudal I."/>
            <person name="Goodwin S.B."/>
            <person name="Gout L."/>
            <person name="Glaser N."/>
            <person name="Linglin J."/>
            <person name="Kema G.H.J."/>
            <person name="Lapalu N."/>
            <person name="Lawrence C.B."/>
            <person name="May K."/>
            <person name="Meyer M."/>
            <person name="Ollivier B."/>
            <person name="Poulain J."/>
            <person name="Schoch C.L."/>
            <person name="Simon A."/>
            <person name="Spatafora J.W."/>
            <person name="Stachowiak A."/>
            <person name="Turgeon B.G."/>
            <person name="Tyler B.M."/>
            <person name="Vincent D."/>
            <person name="Weissenbach J."/>
            <person name="Amselem J."/>
            <person name="Quesneville H."/>
            <person name="Oliver R.P."/>
            <person name="Wincker P."/>
            <person name="Balesdent M.-H."/>
            <person name="Howlett B.J."/>
        </authorList>
    </citation>
    <scope>NUCLEOTIDE SEQUENCE [LARGE SCALE GENOMIC DNA]</scope>
    <source>
        <strain evidence="2">JN3 / isolate v23.1.3 / race Av1-4-5-6-7-8</strain>
    </source>
</reference>
<proteinExistence type="predicted"/>
<dbReference type="InParanoid" id="E5ACK3"/>
<protein>
    <submittedName>
        <fullName evidence="1">Predicted protein</fullName>
    </submittedName>
</protein>
<dbReference type="HOGENOM" id="CLU_3335740_0_0_1"/>
<evidence type="ECO:0000313" key="2">
    <source>
        <dbReference type="Proteomes" id="UP000002668"/>
    </source>
</evidence>